<proteinExistence type="predicted"/>
<keyword evidence="1" id="KW-0812">Transmembrane</keyword>
<sequence length="212" mass="23426">MAVQPLNQPAEIPPELDRWNWGAFFLNWIWGIGNSTFIALLMFVPLVNIVMLFVLGAKGSRWAWQNVSWRDAEHFRRVQRNWAIAGFSLFVVGLFSIAAVAVLVPRMMKNSDAYRLTMETVRADDRVKAALGEDIDASYWVVGSVQIFGNGLGDAQLSMPIHGSHGSAWVMSHVVRNAGKWNLRLLVVMAGGAPIVLVDEDHIGSPGTATKI</sequence>
<evidence type="ECO:0000256" key="1">
    <source>
        <dbReference type="SAM" id="Phobius"/>
    </source>
</evidence>
<evidence type="ECO:0000313" key="2">
    <source>
        <dbReference type="EMBL" id="MBA1139295.1"/>
    </source>
</evidence>
<evidence type="ECO:0000313" key="3">
    <source>
        <dbReference type="Proteomes" id="UP000558284"/>
    </source>
</evidence>
<gene>
    <name evidence="2" type="ORF">H0241_03340</name>
</gene>
<evidence type="ECO:0008006" key="4">
    <source>
        <dbReference type="Google" id="ProtNLM"/>
    </source>
</evidence>
<protein>
    <recommendedName>
        <fullName evidence="4">Cytochrome oxidase complex assembly protein 1</fullName>
    </recommendedName>
</protein>
<name>A0A838AYX2_9HYPH</name>
<comment type="caution">
    <text evidence="2">The sequence shown here is derived from an EMBL/GenBank/DDBJ whole genome shotgun (WGS) entry which is preliminary data.</text>
</comment>
<keyword evidence="1" id="KW-0472">Membrane</keyword>
<reference evidence="2 3" key="1">
    <citation type="submission" date="2020-07" db="EMBL/GenBank/DDBJ databases">
        <title>Definition of the novel symbiovar canariense within Mesorhizobium novociceri, a new species of genus Mesorhizobium nodulating Cicer canariense in the Caldera de Taburiente National Park (La Palma, Canary Islands).</title>
        <authorList>
            <person name="Leon-Barrios M."/>
            <person name="Perez-Yepez J."/>
            <person name="Flores-Felix J.D."/>
            <person name="Ramirez-Baena M.H."/>
            <person name="Pulido-Suarez L."/>
            <person name="Igual J.M."/>
            <person name="Velazquez E."/>
            <person name="Peix A."/>
        </authorList>
    </citation>
    <scope>NUCLEOTIDE SEQUENCE [LARGE SCALE GENOMIC DNA]</scope>
    <source>
        <strain evidence="2 3">CCANP35</strain>
    </source>
</reference>
<keyword evidence="3" id="KW-1185">Reference proteome</keyword>
<dbReference type="Pfam" id="PF08695">
    <property type="entry name" value="Coa1"/>
    <property type="match status" value="1"/>
</dbReference>
<accession>A0A838AYX2</accession>
<feature type="transmembrane region" description="Helical" evidence="1">
    <location>
        <begin position="28"/>
        <end position="55"/>
    </location>
</feature>
<organism evidence="2 3">
    <name type="scientific">Mesorhizobium neociceri</name>
    <dbReference type="NCBI Taxonomy" id="1307853"/>
    <lineage>
        <taxon>Bacteria</taxon>
        <taxon>Pseudomonadati</taxon>
        <taxon>Pseudomonadota</taxon>
        <taxon>Alphaproteobacteria</taxon>
        <taxon>Hyphomicrobiales</taxon>
        <taxon>Phyllobacteriaceae</taxon>
        <taxon>Mesorhizobium</taxon>
    </lineage>
</organism>
<dbReference type="InterPro" id="IPR014807">
    <property type="entry name" value="Coa1"/>
</dbReference>
<dbReference type="Proteomes" id="UP000558284">
    <property type="component" value="Unassembled WGS sequence"/>
</dbReference>
<feature type="transmembrane region" description="Helical" evidence="1">
    <location>
        <begin position="82"/>
        <end position="104"/>
    </location>
</feature>
<keyword evidence="1" id="KW-1133">Transmembrane helix</keyword>
<dbReference type="AlphaFoldDB" id="A0A838AYX2"/>
<dbReference type="EMBL" id="JACDTY010000001">
    <property type="protein sequence ID" value="MBA1139295.1"/>
    <property type="molecule type" value="Genomic_DNA"/>
</dbReference>